<feature type="chain" id="PRO_5028424623" evidence="4">
    <location>
        <begin position="19"/>
        <end position="310"/>
    </location>
</feature>
<keyword evidence="2" id="KW-0964">Secreted</keyword>
<feature type="signal peptide" evidence="4">
    <location>
        <begin position="1"/>
        <end position="18"/>
    </location>
</feature>
<feature type="domain" description="UPAR/Ly6" evidence="5">
    <location>
        <begin position="110"/>
        <end position="204"/>
    </location>
</feature>
<reference evidence="7" key="1">
    <citation type="submission" date="2025-08" db="UniProtKB">
        <authorList>
            <consortium name="RefSeq"/>
        </authorList>
    </citation>
    <scope>IDENTIFICATION</scope>
    <source>
        <tissue evidence="7">Blood</tissue>
    </source>
</reference>
<dbReference type="InParanoid" id="A0A6P9DRU1"/>
<dbReference type="InterPro" id="IPR016054">
    <property type="entry name" value="LY6_UPA_recep-like"/>
</dbReference>
<comment type="subcellular location">
    <subcellularLocation>
        <location evidence="1">Secreted</location>
    </subcellularLocation>
</comment>
<dbReference type="PANTHER" id="PTHR20914">
    <property type="entry name" value="LY6/PLAUR DOMAIN-CONTAINING PROTEIN 8"/>
    <property type="match status" value="1"/>
</dbReference>
<dbReference type="InterPro" id="IPR045860">
    <property type="entry name" value="Snake_toxin-like_sf"/>
</dbReference>
<feature type="domain" description="UPAR/Ly6" evidence="5">
    <location>
        <begin position="205"/>
        <end position="300"/>
    </location>
</feature>
<evidence type="ECO:0000256" key="3">
    <source>
        <dbReference type="ARBA" id="ARBA00023157"/>
    </source>
</evidence>
<dbReference type="SMART" id="SM00134">
    <property type="entry name" value="LU"/>
    <property type="match status" value="3"/>
</dbReference>
<dbReference type="Pfam" id="PF00021">
    <property type="entry name" value="UPAR_LY6"/>
    <property type="match status" value="3"/>
</dbReference>
<dbReference type="Gene3D" id="2.10.60.10">
    <property type="entry name" value="CD59"/>
    <property type="match status" value="3"/>
</dbReference>
<name>A0A6P9DRU1_PANGU</name>
<organism evidence="6 7">
    <name type="scientific">Pantherophis guttatus</name>
    <name type="common">Corn snake</name>
    <name type="synonym">Elaphe guttata</name>
    <dbReference type="NCBI Taxonomy" id="94885"/>
    <lineage>
        <taxon>Eukaryota</taxon>
        <taxon>Metazoa</taxon>
        <taxon>Chordata</taxon>
        <taxon>Craniata</taxon>
        <taxon>Vertebrata</taxon>
        <taxon>Euteleostomi</taxon>
        <taxon>Lepidosauria</taxon>
        <taxon>Squamata</taxon>
        <taxon>Bifurcata</taxon>
        <taxon>Unidentata</taxon>
        <taxon>Episquamata</taxon>
        <taxon>Toxicofera</taxon>
        <taxon>Serpentes</taxon>
        <taxon>Colubroidea</taxon>
        <taxon>Colubridae</taxon>
        <taxon>Colubrinae</taxon>
        <taxon>Pantherophis</taxon>
    </lineage>
</organism>
<keyword evidence="6" id="KW-1185">Reference proteome</keyword>
<proteinExistence type="predicted"/>
<dbReference type="GO" id="GO:0005576">
    <property type="term" value="C:extracellular region"/>
    <property type="evidence" value="ECO:0007669"/>
    <property type="project" value="UniProtKB-SubCell"/>
</dbReference>
<dbReference type="Proteomes" id="UP001652622">
    <property type="component" value="Unplaced"/>
</dbReference>
<sequence length="310" mass="34050">MDKGSITIFIFCLGMANSLECHKCLINEGNCSKAPVEVCRPNQNACFTVIKKYHGLGADTAKQGCGSSNDCRRYPMGTKGSLFRTMWCCSSDLCQPIHLPVNQDGSQNGLVCQSCIGGPAECSLTAPSRQCSGSADRCVQISQRFFPGEELEPIIKGCGNSSFKDLQVLYQIGKDFAFLDQKVCGQSNCNNRSFPEILTGQPNGLQCYSYSGSGREESNLQKRQILRCTGAMNRCVRIIKGENKSTAVTVQKGCATESMCWRDTDIYLRLKGENSHAECCKRNLCNKAHSPTNPELMTILSLCLVFTVYQ</sequence>
<dbReference type="KEGG" id="pgut:117677644"/>
<dbReference type="InterPro" id="IPR050918">
    <property type="entry name" value="CNF-like_PLA2_Inhibitor"/>
</dbReference>
<evidence type="ECO:0000256" key="2">
    <source>
        <dbReference type="ARBA" id="ARBA00022525"/>
    </source>
</evidence>
<evidence type="ECO:0000313" key="6">
    <source>
        <dbReference type="Proteomes" id="UP001652622"/>
    </source>
</evidence>
<gene>
    <name evidence="7" type="primary">LOC117677644</name>
</gene>
<dbReference type="RefSeq" id="XP_034293855.1">
    <property type="nucleotide sequence ID" value="XM_034437964.2"/>
</dbReference>
<dbReference type="PANTHER" id="PTHR20914:SF9">
    <property type="entry name" value="COILED, ISOFORM A"/>
    <property type="match status" value="1"/>
</dbReference>
<evidence type="ECO:0000313" key="7">
    <source>
        <dbReference type="RefSeq" id="XP_034293855.1"/>
    </source>
</evidence>
<dbReference type="OMA" id="CTGAMNR"/>
<evidence type="ECO:0000256" key="4">
    <source>
        <dbReference type="SAM" id="SignalP"/>
    </source>
</evidence>
<keyword evidence="4" id="KW-0732">Signal</keyword>
<feature type="domain" description="UPAR/Ly6" evidence="5">
    <location>
        <begin position="19"/>
        <end position="102"/>
    </location>
</feature>
<accession>A0A6P9DRU1</accession>
<protein>
    <submittedName>
        <fullName evidence="7">Urokinase plasminogen activator surface receptor-like isoform X1</fullName>
    </submittedName>
</protein>
<evidence type="ECO:0000259" key="5">
    <source>
        <dbReference type="SMART" id="SM00134"/>
    </source>
</evidence>
<dbReference type="SUPFAM" id="SSF57302">
    <property type="entry name" value="Snake toxin-like"/>
    <property type="match status" value="3"/>
</dbReference>
<evidence type="ECO:0000256" key="1">
    <source>
        <dbReference type="ARBA" id="ARBA00004613"/>
    </source>
</evidence>
<dbReference type="AlphaFoldDB" id="A0A6P9DRU1"/>
<keyword evidence="3" id="KW-1015">Disulfide bond</keyword>
<dbReference type="GeneID" id="117677644"/>